<evidence type="ECO:0000256" key="4">
    <source>
        <dbReference type="ARBA" id="ARBA00022840"/>
    </source>
</evidence>
<dbReference type="PANTHER" id="PTHR43382:SF2">
    <property type="entry name" value="BIFUNCTIONAL GLUTAMATE_PROLINE--TRNA LIGASE"/>
    <property type="match status" value="1"/>
</dbReference>
<dbReference type="GO" id="GO:0005737">
    <property type="term" value="C:cytoplasm"/>
    <property type="evidence" value="ECO:0007669"/>
    <property type="project" value="InterPro"/>
</dbReference>
<evidence type="ECO:0000256" key="5">
    <source>
        <dbReference type="ARBA" id="ARBA00022917"/>
    </source>
</evidence>
<feature type="domain" description="Aminoacyl-transfer RNA synthetases class-II family profile" evidence="11">
    <location>
        <begin position="307"/>
        <end position="550"/>
    </location>
</feature>
<dbReference type="SUPFAM" id="SSF52954">
    <property type="entry name" value="Class II aaRS ABD-related"/>
    <property type="match status" value="1"/>
</dbReference>
<dbReference type="Gene3D" id="1.20.1050.10">
    <property type="match status" value="1"/>
</dbReference>
<dbReference type="InterPro" id="IPR002316">
    <property type="entry name" value="Pro-tRNA-ligase_IIa"/>
</dbReference>
<evidence type="ECO:0000256" key="2">
    <source>
        <dbReference type="ARBA" id="ARBA00022598"/>
    </source>
</evidence>
<evidence type="ECO:0000256" key="3">
    <source>
        <dbReference type="ARBA" id="ARBA00022741"/>
    </source>
</evidence>
<dbReference type="InterPro" id="IPR010987">
    <property type="entry name" value="Glutathione-S-Trfase_C-like"/>
</dbReference>
<dbReference type="InterPro" id="IPR002314">
    <property type="entry name" value="aa-tRNA-synt_IIb"/>
</dbReference>
<feature type="domain" description="GST C-terminal" evidence="10">
    <location>
        <begin position="99"/>
        <end position="227"/>
    </location>
</feature>
<dbReference type="FunFam" id="3.30.110.30:FF:000003">
    <property type="entry name" value="Proline--tRNA ligase, cytoplasmic"/>
    <property type="match status" value="1"/>
</dbReference>
<dbReference type="AlphaFoldDB" id="A0A7S3C6W4"/>
<evidence type="ECO:0000256" key="8">
    <source>
        <dbReference type="ARBA" id="ARBA00047671"/>
    </source>
</evidence>
<dbReference type="PRINTS" id="PR01046">
    <property type="entry name" value="TRNASYNTHPRO"/>
</dbReference>
<dbReference type="CDD" id="cd03181">
    <property type="entry name" value="GST_C_EF1Bgamma_like"/>
    <property type="match status" value="1"/>
</dbReference>
<dbReference type="Proteomes" id="UP001472866">
    <property type="component" value="Chromosome 04"/>
</dbReference>
<evidence type="ECO:0000256" key="1">
    <source>
        <dbReference type="ARBA" id="ARBA00012831"/>
    </source>
</evidence>
<dbReference type="GO" id="GO:0017101">
    <property type="term" value="C:aminoacyl-tRNA synthetase multienzyme complex"/>
    <property type="evidence" value="ECO:0007669"/>
    <property type="project" value="TreeGrafter"/>
</dbReference>
<reference evidence="12" key="1">
    <citation type="submission" date="2021-01" db="EMBL/GenBank/DDBJ databases">
        <authorList>
            <person name="Corre E."/>
            <person name="Pelletier E."/>
            <person name="Niang G."/>
            <person name="Scheremetjew M."/>
            <person name="Finn R."/>
            <person name="Kale V."/>
            <person name="Holt S."/>
            <person name="Cochrane G."/>
            <person name="Meng A."/>
            <person name="Brown T."/>
            <person name="Cohen L."/>
        </authorList>
    </citation>
    <scope>NUCLEOTIDE SEQUENCE</scope>
    <source>
        <strain evidence="12">RCC1871</strain>
    </source>
</reference>
<dbReference type="InterPro" id="IPR036282">
    <property type="entry name" value="Glutathione-S-Trfase_C_sf"/>
</dbReference>
<dbReference type="EMBL" id="CP151504">
    <property type="protein sequence ID" value="WZN61691.1"/>
    <property type="molecule type" value="Genomic_DNA"/>
</dbReference>
<dbReference type="Gene3D" id="3.40.50.800">
    <property type="entry name" value="Anticodon-binding domain"/>
    <property type="match status" value="1"/>
</dbReference>
<dbReference type="InterPro" id="IPR016061">
    <property type="entry name" value="Pro-tRNA_ligase_II_C"/>
</dbReference>
<dbReference type="PROSITE" id="PS50862">
    <property type="entry name" value="AA_TRNA_LIGASE_II"/>
    <property type="match status" value="1"/>
</dbReference>
<evidence type="ECO:0000259" key="10">
    <source>
        <dbReference type="PROSITE" id="PS50405"/>
    </source>
</evidence>
<sequence length="757" mass="84786">MLTKICFAFPPSEKPTFPTWRLSVLKAIAAIAGASLEKIKDPVFSGCLPIKCKTPAIRLTDASGWVTEFGAVCRSLGVFMASGAGAADLYPSFQNLSTANEKAGQIDQWIDYCVHELDDGHGVPLVDQLTKSYDAQTFEDLAKSLRTSLSLLELHLKTNTWLVGNSMTLADVVVAATVKYFFENVLDAGKRKSLPATTRWFETCLSVPAMEQALGKVAYCSKVKVPQAKGGKQKKKGGDKAKGGKQKNKQQPQKKKKEGKGSKVSRMGLDARKLEEFGDWYSEVCTKSEMISYYEISGCYILRPWAYSIWDSIHQWFDGQIKALGVQNCYFPLFVTESVLNKEKDHVEDFAPEVAWVTKSGQTDLDVPIAIRPTSETVMYPFYADWIRSHRDLPLRLNQWCNVIRWEFKHPTPFIRSREFLWQEGHTAFATKAEADAEVLDILDLYSKIYEELLAVPVMRGKKSQKEKFAGALYTTTVEAFIPATGKGVQGGTSHCLGQNFSKMFNIQYETEAIGGKGKDFVWQNSWGLTTRTIGVMVMVHGDDRGLVLPPRVAPVQAVIIPIPKADMTEEAKAKMEEASGKLFDSFKSAGIRVRMDDRMNYTPGWKYSHWELKGVPLRIEIGPKDLDKEQCVMARRDTGKKDFVPWKDCVEKTQKLLLDMQKEMLERARAEFNDSIVTVTKWDDFVPALDAKKMILAPWCEEVAVEEDVKTRSASEEGAGAKTLCIPFDQPDLPAGTKCFASGKPAKSWALWGRSY</sequence>
<dbReference type="SUPFAM" id="SSF55681">
    <property type="entry name" value="Class II aaRS and biotin synthetases"/>
    <property type="match status" value="1"/>
</dbReference>
<keyword evidence="5" id="KW-0648">Protein biosynthesis</keyword>
<dbReference type="Gene3D" id="3.30.930.10">
    <property type="entry name" value="Bira Bifunctional Protein, Domain 2"/>
    <property type="match status" value="1"/>
</dbReference>
<feature type="compositionally biased region" description="Basic residues" evidence="9">
    <location>
        <begin position="243"/>
        <end position="258"/>
    </location>
</feature>
<protein>
    <recommendedName>
        <fullName evidence="1">proline--tRNA ligase</fullName>
        <ecNumber evidence="1">6.1.1.15</ecNumber>
    </recommendedName>
    <alternativeName>
        <fullName evidence="7">Prolyl-tRNA synthetase</fullName>
    </alternativeName>
</protein>
<dbReference type="InterPro" id="IPR045864">
    <property type="entry name" value="aa-tRNA-synth_II/BPL/LPL"/>
</dbReference>
<accession>A0A7S3C6W4</accession>
<dbReference type="SUPFAM" id="SSF64586">
    <property type="entry name" value="C-terminal domain of ProRS"/>
    <property type="match status" value="1"/>
</dbReference>
<dbReference type="Pfam" id="PF09180">
    <property type="entry name" value="ProRS-C_1"/>
    <property type="match status" value="1"/>
</dbReference>
<dbReference type="CDD" id="cd00778">
    <property type="entry name" value="ProRS_core_arch_euk"/>
    <property type="match status" value="1"/>
</dbReference>
<evidence type="ECO:0000259" key="11">
    <source>
        <dbReference type="PROSITE" id="PS50862"/>
    </source>
</evidence>
<keyword evidence="6" id="KW-0030">Aminoacyl-tRNA synthetase</keyword>
<evidence type="ECO:0000256" key="9">
    <source>
        <dbReference type="SAM" id="MobiDB-lite"/>
    </source>
</evidence>
<keyword evidence="14" id="KW-1185">Reference proteome</keyword>
<dbReference type="Pfam" id="PF00587">
    <property type="entry name" value="tRNA-synt_2b"/>
    <property type="match status" value="1"/>
</dbReference>
<dbReference type="PROSITE" id="PS50405">
    <property type="entry name" value="GST_CTER"/>
    <property type="match status" value="1"/>
</dbReference>
<dbReference type="CDD" id="cd00862">
    <property type="entry name" value="ProRS_anticodon_zinc"/>
    <property type="match status" value="1"/>
</dbReference>
<comment type="catalytic activity">
    <reaction evidence="8">
        <text>tRNA(Pro) + L-proline + ATP = L-prolyl-tRNA(Pro) + AMP + diphosphate</text>
        <dbReference type="Rhea" id="RHEA:14305"/>
        <dbReference type="Rhea" id="RHEA-COMP:9700"/>
        <dbReference type="Rhea" id="RHEA-COMP:9702"/>
        <dbReference type="ChEBI" id="CHEBI:30616"/>
        <dbReference type="ChEBI" id="CHEBI:33019"/>
        <dbReference type="ChEBI" id="CHEBI:60039"/>
        <dbReference type="ChEBI" id="CHEBI:78442"/>
        <dbReference type="ChEBI" id="CHEBI:78532"/>
        <dbReference type="ChEBI" id="CHEBI:456215"/>
        <dbReference type="EC" id="6.1.1.15"/>
    </reaction>
</comment>
<keyword evidence="2 13" id="KW-0436">Ligase</keyword>
<organism evidence="12">
    <name type="scientific">Chloropicon roscoffensis</name>
    <dbReference type="NCBI Taxonomy" id="1461544"/>
    <lineage>
        <taxon>Eukaryota</taxon>
        <taxon>Viridiplantae</taxon>
        <taxon>Chlorophyta</taxon>
        <taxon>Chloropicophyceae</taxon>
        <taxon>Chloropicales</taxon>
        <taxon>Chloropicaceae</taxon>
        <taxon>Chloropicon</taxon>
    </lineage>
</organism>
<dbReference type="InterPro" id="IPR006195">
    <property type="entry name" value="aa-tRNA-synth_II"/>
</dbReference>
<evidence type="ECO:0000313" key="13">
    <source>
        <dbReference type="EMBL" id="WZN61691.1"/>
    </source>
</evidence>
<feature type="region of interest" description="Disordered" evidence="9">
    <location>
        <begin position="229"/>
        <end position="264"/>
    </location>
</feature>
<evidence type="ECO:0000256" key="6">
    <source>
        <dbReference type="ARBA" id="ARBA00023146"/>
    </source>
</evidence>
<dbReference type="HAMAP" id="MF_01571">
    <property type="entry name" value="Pro_tRNA_synth_type3"/>
    <property type="match status" value="1"/>
</dbReference>
<dbReference type="GO" id="GO:0006433">
    <property type="term" value="P:prolyl-tRNA aminoacylation"/>
    <property type="evidence" value="ECO:0007669"/>
    <property type="project" value="InterPro"/>
</dbReference>
<dbReference type="GO" id="GO:0004827">
    <property type="term" value="F:proline-tRNA ligase activity"/>
    <property type="evidence" value="ECO:0007669"/>
    <property type="project" value="UniProtKB-EC"/>
</dbReference>
<dbReference type="InterPro" id="IPR017449">
    <property type="entry name" value="Pro-tRNA_synth_II"/>
</dbReference>
<dbReference type="InterPro" id="IPR004154">
    <property type="entry name" value="Anticodon-bd"/>
</dbReference>
<reference evidence="13 14" key="2">
    <citation type="submission" date="2024-03" db="EMBL/GenBank/DDBJ databases">
        <title>Complete genome sequence of the green alga Chloropicon roscoffensis RCC1871.</title>
        <authorList>
            <person name="Lemieux C."/>
            <person name="Pombert J.-F."/>
            <person name="Otis C."/>
            <person name="Turmel M."/>
        </authorList>
    </citation>
    <scope>NUCLEOTIDE SEQUENCE [LARGE SCALE GENOMIC DNA]</scope>
    <source>
        <strain evidence="13 14">RCC1871</strain>
    </source>
</reference>
<evidence type="ECO:0000313" key="12">
    <source>
        <dbReference type="EMBL" id="CAE0187867.1"/>
    </source>
</evidence>
<keyword evidence="4" id="KW-0067">ATP-binding</keyword>
<dbReference type="FunFam" id="3.40.50.800:FF:000005">
    <property type="entry name" value="bifunctional glutamate/proline--tRNA ligase"/>
    <property type="match status" value="1"/>
</dbReference>
<name>A0A7S3C6W4_9CHLO</name>
<proteinExistence type="inferred from homology"/>
<evidence type="ECO:0000313" key="14">
    <source>
        <dbReference type="Proteomes" id="UP001472866"/>
    </source>
</evidence>
<gene>
    <name evidence="12" type="ORF">CROS1456_LOCUS934</name>
    <name evidence="13" type="ORF">HKI87_04g32260</name>
</gene>
<dbReference type="InterPro" id="IPR004046">
    <property type="entry name" value="GST_C"/>
</dbReference>
<dbReference type="PANTHER" id="PTHR43382">
    <property type="entry name" value="PROLYL-TRNA SYNTHETASE"/>
    <property type="match status" value="1"/>
</dbReference>
<dbReference type="EMBL" id="HBHZ01001175">
    <property type="protein sequence ID" value="CAE0187867.1"/>
    <property type="molecule type" value="Transcribed_RNA"/>
</dbReference>
<dbReference type="NCBIfam" id="TIGR00408">
    <property type="entry name" value="proS_fam_I"/>
    <property type="match status" value="1"/>
</dbReference>
<dbReference type="InterPro" id="IPR036621">
    <property type="entry name" value="Anticodon-bd_dom_sf"/>
</dbReference>
<dbReference type="InterPro" id="IPR004499">
    <property type="entry name" value="Pro-tRNA-ligase_IIa_arc-type"/>
</dbReference>
<evidence type="ECO:0000256" key="7">
    <source>
        <dbReference type="ARBA" id="ARBA00029731"/>
    </source>
</evidence>
<dbReference type="FunFam" id="3.30.930.10:FF:000007">
    <property type="entry name" value="Bifunctional glutamate/proline--tRNA ligase"/>
    <property type="match status" value="1"/>
</dbReference>
<dbReference type="EC" id="6.1.1.15" evidence="1"/>
<dbReference type="SUPFAM" id="SSF47616">
    <property type="entry name" value="GST C-terminal domain-like"/>
    <property type="match status" value="1"/>
</dbReference>
<dbReference type="Gene3D" id="3.30.110.30">
    <property type="entry name" value="C-terminal domain of ProRS"/>
    <property type="match status" value="1"/>
</dbReference>
<dbReference type="SMART" id="SM00946">
    <property type="entry name" value="ProRS-C_1"/>
    <property type="match status" value="1"/>
</dbReference>
<dbReference type="GO" id="GO:0005524">
    <property type="term" value="F:ATP binding"/>
    <property type="evidence" value="ECO:0007669"/>
    <property type="project" value="UniProtKB-KW"/>
</dbReference>
<dbReference type="InterPro" id="IPR033721">
    <property type="entry name" value="ProRS_core_arch_euk"/>
</dbReference>
<dbReference type="Pfam" id="PF03129">
    <property type="entry name" value="HGTP_anticodon"/>
    <property type="match status" value="1"/>
</dbReference>
<keyword evidence="3" id="KW-0547">Nucleotide-binding</keyword>
<dbReference type="Pfam" id="PF00043">
    <property type="entry name" value="GST_C"/>
    <property type="match status" value="1"/>
</dbReference>